<feature type="transmembrane region" description="Helical" evidence="9">
    <location>
        <begin position="540"/>
        <end position="557"/>
    </location>
</feature>
<dbReference type="Pfam" id="PF00873">
    <property type="entry name" value="ACR_tran"/>
    <property type="match status" value="1"/>
</dbReference>
<comment type="similarity">
    <text evidence="2">Belongs to the resistance-nodulation-cell division (RND) (TC 2.A.6) family.</text>
</comment>
<dbReference type="Gene3D" id="3.30.2090.10">
    <property type="entry name" value="Multidrug efflux transporter AcrB TolC docking domain, DN and DC subdomains"/>
    <property type="match status" value="2"/>
</dbReference>
<dbReference type="AlphaFoldDB" id="A0A7W5H1Z4"/>
<dbReference type="GO" id="GO:0015562">
    <property type="term" value="F:efflux transmembrane transporter activity"/>
    <property type="evidence" value="ECO:0007669"/>
    <property type="project" value="InterPro"/>
</dbReference>
<feature type="transmembrane region" description="Helical" evidence="9">
    <location>
        <begin position="968"/>
        <end position="988"/>
    </location>
</feature>
<feature type="transmembrane region" description="Helical" evidence="9">
    <location>
        <begin position="469"/>
        <end position="496"/>
    </location>
</feature>
<keyword evidence="3" id="KW-0813">Transport</keyword>
<evidence type="ECO:0000256" key="4">
    <source>
        <dbReference type="ARBA" id="ARBA00022475"/>
    </source>
</evidence>
<dbReference type="InterPro" id="IPR001036">
    <property type="entry name" value="Acrflvin-R"/>
</dbReference>
<dbReference type="NCBIfam" id="TIGR00915">
    <property type="entry name" value="2A0602"/>
    <property type="match status" value="1"/>
</dbReference>
<comment type="subcellular location">
    <subcellularLocation>
        <location evidence="1">Cell inner membrane</location>
        <topology evidence="1">Multi-pass membrane protein</topology>
    </subcellularLocation>
</comment>
<dbReference type="GO" id="GO:0042910">
    <property type="term" value="F:xenobiotic transmembrane transporter activity"/>
    <property type="evidence" value="ECO:0007669"/>
    <property type="project" value="TreeGrafter"/>
</dbReference>
<evidence type="ECO:0000256" key="3">
    <source>
        <dbReference type="ARBA" id="ARBA00022448"/>
    </source>
</evidence>
<dbReference type="GO" id="GO:0009636">
    <property type="term" value="P:response to toxic substance"/>
    <property type="evidence" value="ECO:0007669"/>
    <property type="project" value="UniProtKB-ARBA"/>
</dbReference>
<feature type="transmembrane region" description="Helical" evidence="9">
    <location>
        <begin position="341"/>
        <end position="357"/>
    </location>
</feature>
<dbReference type="FunFam" id="3.30.70.1430:FF:000001">
    <property type="entry name" value="Efflux pump membrane transporter"/>
    <property type="match status" value="1"/>
</dbReference>
<keyword evidence="7 9" id="KW-1133">Transmembrane helix</keyword>
<organism evidence="10 11">
    <name type="scientific">Microbacter margulisiae</name>
    <dbReference type="NCBI Taxonomy" id="1350067"/>
    <lineage>
        <taxon>Bacteria</taxon>
        <taxon>Pseudomonadati</taxon>
        <taxon>Bacteroidota</taxon>
        <taxon>Bacteroidia</taxon>
        <taxon>Bacteroidales</taxon>
        <taxon>Porphyromonadaceae</taxon>
        <taxon>Microbacter</taxon>
    </lineage>
</organism>
<dbReference type="InterPro" id="IPR027463">
    <property type="entry name" value="AcrB_DN_DC_subdom"/>
</dbReference>
<feature type="transmembrane region" description="Helical" evidence="9">
    <location>
        <begin position="1000"/>
        <end position="1026"/>
    </location>
</feature>
<dbReference type="Gene3D" id="3.30.70.1440">
    <property type="entry name" value="Multidrug efflux transporter AcrB pore domain"/>
    <property type="match status" value="1"/>
</dbReference>
<evidence type="ECO:0000256" key="6">
    <source>
        <dbReference type="ARBA" id="ARBA00022692"/>
    </source>
</evidence>
<dbReference type="GO" id="GO:0005886">
    <property type="term" value="C:plasma membrane"/>
    <property type="evidence" value="ECO:0007669"/>
    <property type="project" value="UniProtKB-SubCell"/>
</dbReference>
<dbReference type="PANTHER" id="PTHR32063:SF9">
    <property type="entry name" value="SIMILAR TO MULTIDRUG RESISTANCE PROTEIN MEXB"/>
    <property type="match status" value="1"/>
</dbReference>
<feature type="transmembrane region" description="Helical" evidence="9">
    <location>
        <begin position="437"/>
        <end position="457"/>
    </location>
</feature>
<evidence type="ECO:0000256" key="1">
    <source>
        <dbReference type="ARBA" id="ARBA00004429"/>
    </source>
</evidence>
<keyword evidence="4" id="KW-1003">Cell membrane</keyword>
<evidence type="ECO:0000256" key="7">
    <source>
        <dbReference type="ARBA" id="ARBA00022989"/>
    </source>
</evidence>
<keyword evidence="8 9" id="KW-0472">Membrane</keyword>
<feature type="transmembrane region" description="Helical" evidence="9">
    <location>
        <begin position="868"/>
        <end position="886"/>
    </location>
</feature>
<dbReference type="Gene3D" id="3.30.70.1430">
    <property type="entry name" value="Multidrug efflux transporter AcrB pore domain"/>
    <property type="match status" value="2"/>
</dbReference>
<dbReference type="RefSeq" id="WP_183412724.1">
    <property type="nucleotide sequence ID" value="NZ_JACHYB010000001.1"/>
</dbReference>
<name>A0A7W5H1Z4_9PORP</name>
<evidence type="ECO:0000313" key="10">
    <source>
        <dbReference type="EMBL" id="MBB3186887.1"/>
    </source>
</evidence>
<feature type="transmembrane region" description="Helical" evidence="9">
    <location>
        <begin position="923"/>
        <end position="947"/>
    </location>
</feature>
<dbReference type="SUPFAM" id="SSF82693">
    <property type="entry name" value="Multidrug efflux transporter AcrB pore domain, PN1, PN2, PC1 and PC2 subdomains"/>
    <property type="match status" value="4"/>
</dbReference>
<evidence type="ECO:0000256" key="9">
    <source>
        <dbReference type="SAM" id="Phobius"/>
    </source>
</evidence>
<dbReference type="SUPFAM" id="SSF82866">
    <property type="entry name" value="Multidrug efflux transporter AcrB transmembrane domain"/>
    <property type="match status" value="2"/>
</dbReference>
<dbReference type="Gene3D" id="3.30.70.1320">
    <property type="entry name" value="Multidrug efflux transporter AcrB pore domain like"/>
    <property type="match status" value="1"/>
</dbReference>
<dbReference type="InterPro" id="IPR004764">
    <property type="entry name" value="MdtF-like"/>
</dbReference>
<keyword evidence="6 9" id="KW-0812">Transmembrane</keyword>
<accession>A0A7W5H1Z4</accession>
<dbReference type="EMBL" id="JACHYB010000001">
    <property type="protein sequence ID" value="MBB3186887.1"/>
    <property type="molecule type" value="Genomic_DNA"/>
</dbReference>
<keyword evidence="11" id="KW-1185">Reference proteome</keyword>
<sequence>MIQTFLRRPVLATVISILICIIGILGYISLPVEQFPSIAPPMVMVSATYPGANASTVLKSVIAPLEEQINGVEGMTYMVSSASNNGSASIKVYFDIKTDPNMAQVDVQNRVSSALSQLPAAVTQYGVTTRKMLDNQLIIAALYSDNPKFDETFLQNYARINVAPLLERVDGVGQVNIFGSRTYSMRIWLDPTKMAAYDLEPSDVISAIQEQNVEAAPGQLGLNGNQPFQYTLTYQGKFNKVPEYENIVIKALPGGQILRLKDVAKIELGAYDYSVKTLANGKPGVGMAAFQMAGSNARDVVNRLKSVLQEASKSFPPGVKYTIPNDANKFLVASINKVKRTLLEAFLLVFFVVFLFLQDLRTTLIPAISSIVAIVGSFFFLNAFGFSLNLFTMFALVLAIGIVVDDAIVVVEAVHAKMDKDKTLSTFEATSSAMSEISTAIISITLVMASVFIPVSFLQSTSGVFYRQFGLTLAAAIALSALNALTLSPVLCTLLIKRENKEERKKNFFTRLHSNFNVAFEAQTVKYKRALGFFTTTHRWIPALMIVVFALGAYGLIKITPTAFVPNEDQGIIMADVTLPPGASLERTQHVISQIDSVIKTMPIIESRLAIAGQSLLTGVAGSSHGMVVSSLKNWDERGDTTVQDVIAELYRKTATIKGGKILFFAPPPIRGFGFSEGFEVQLEDKTGGSINKFYQVEQKFLKDLMARPEIDYATTSFNVNFPEYQFDIDVDKCKMEGVSVSDVFQSLQAYYGGMFVSDFNLYTKYCRVMIQAPPQDRTDLNSFSKVMVRNSQGSMVPITTLLTFKRVYQPEALTRYNMFTAATISGKQKAGYSTGDAINAVKQVASTLPTGYSVEFSGMSREEIKSGSQAIFIFLLSFLFVYFILSAQYESYILPWSVMLSLSIGLFGVYFFVHLFGITNNIYVQVALIMLIGLLAKNGILIVEFARQRREHGMSIVQAAIDGAGARLRPILMTSFAFIFAMLPLVIENGAGKAGNNSIGVAAGGGMLIGTMFGIFVIPTMFVIFQTLDEKIRKRKWRH</sequence>
<evidence type="ECO:0000256" key="8">
    <source>
        <dbReference type="ARBA" id="ARBA00023136"/>
    </source>
</evidence>
<comment type="caution">
    <text evidence="10">The sequence shown here is derived from an EMBL/GenBank/DDBJ whole genome shotgun (WGS) entry which is preliminary data.</text>
</comment>
<feature type="transmembrane region" description="Helical" evidence="9">
    <location>
        <begin position="364"/>
        <end position="384"/>
    </location>
</feature>
<feature type="transmembrane region" description="Helical" evidence="9">
    <location>
        <begin position="893"/>
        <end position="917"/>
    </location>
</feature>
<dbReference type="Proteomes" id="UP000544222">
    <property type="component" value="Unassembled WGS sequence"/>
</dbReference>
<dbReference type="PANTHER" id="PTHR32063">
    <property type="match status" value="1"/>
</dbReference>
<feature type="transmembrane region" description="Helical" evidence="9">
    <location>
        <begin position="390"/>
        <end position="416"/>
    </location>
</feature>
<dbReference type="PRINTS" id="PR00702">
    <property type="entry name" value="ACRIFLAVINRP"/>
</dbReference>
<reference evidence="10 11" key="1">
    <citation type="submission" date="2020-08" db="EMBL/GenBank/DDBJ databases">
        <title>Genomic Encyclopedia of Type Strains, Phase IV (KMG-IV): sequencing the most valuable type-strain genomes for metagenomic binning, comparative biology and taxonomic classification.</title>
        <authorList>
            <person name="Goeker M."/>
        </authorList>
    </citation>
    <scope>NUCLEOTIDE SEQUENCE [LARGE SCALE GENOMIC DNA]</scope>
    <source>
        <strain evidence="10 11">DSM 27471</strain>
    </source>
</reference>
<keyword evidence="5" id="KW-0997">Cell inner membrane</keyword>
<dbReference type="SUPFAM" id="SSF82714">
    <property type="entry name" value="Multidrug efflux transporter AcrB TolC docking domain, DN and DC subdomains"/>
    <property type="match status" value="2"/>
</dbReference>
<proteinExistence type="inferred from homology"/>
<protein>
    <submittedName>
        <fullName evidence="10">HAE1 family hydrophobic/amphiphilic exporter-1</fullName>
    </submittedName>
</protein>
<dbReference type="Gene3D" id="1.20.1640.10">
    <property type="entry name" value="Multidrug efflux transporter AcrB transmembrane domain"/>
    <property type="match status" value="2"/>
</dbReference>
<gene>
    <name evidence="10" type="ORF">FHX64_001050</name>
</gene>
<evidence type="ECO:0000313" key="11">
    <source>
        <dbReference type="Proteomes" id="UP000544222"/>
    </source>
</evidence>
<evidence type="ECO:0000256" key="5">
    <source>
        <dbReference type="ARBA" id="ARBA00022519"/>
    </source>
</evidence>
<evidence type="ECO:0000256" key="2">
    <source>
        <dbReference type="ARBA" id="ARBA00010942"/>
    </source>
</evidence>
<feature type="transmembrane region" description="Helical" evidence="9">
    <location>
        <begin position="9"/>
        <end position="30"/>
    </location>
</feature>